<dbReference type="GO" id="GO:0016747">
    <property type="term" value="F:acyltransferase activity, transferring groups other than amino-acyl groups"/>
    <property type="evidence" value="ECO:0007669"/>
    <property type="project" value="InterPro"/>
</dbReference>
<evidence type="ECO:0000256" key="3">
    <source>
        <dbReference type="SAM" id="MobiDB-lite"/>
    </source>
</evidence>
<dbReference type="InterPro" id="IPR000182">
    <property type="entry name" value="GNAT_dom"/>
</dbReference>
<dbReference type="AlphaFoldDB" id="A0A0D2I7U9"/>
<dbReference type="CDD" id="cd04301">
    <property type="entry name" value="NAT_SF"/>
    <property type="match status" value="1"/>
</dbReference>
<evidence type="ECO:0000256" key="1">
    <source>
        <dbReference type="ARBA" id="ARBA00022679"/>
    </source>
</evidence>
<sequence>MLVHHQHPLPHPPSSAPPAPAEYLEYPYNAHISSPTAVQLRSKPINIDALALRTKPSFTIREATIADAPAIARLGSTVFSSTFGFSIPTNDLNAYLAEAYSVEAIEEDIRCATKHILVASSQRSSVPNGSTANANEANGEEEIIGFAQLTEGTSEPCISDIPFIAELQRLYVSTAFHGYGIGKLLASQIEHEARRLGYRALWLGVWEGNFRAQKVYEGLGFVKVGDHEFKMGKCIQMDWIMSKEL</sequence>
<accession>A0A0D2I7U9</accession>
<dbReference type="Pfam" id="PF00583">
    <property type="entry name" value="Acetyltransf_1"/>
    <property type="match status" value="1"/>
</dbReference>
<dbReference type="InterPro" id="IPR016181">
    <property type="entry name" value="Acyl_CoA_acyltransferase"/>
</dbReference>
<dbReference type="OrthoDB" id="9975416at2759"/>
<keyword evidence="2" id="KW-0012">Acyltransferase</keyword>
<feature type="region of interest" description="Disordered" evidence="3">
    <location>
        <begin position="1"/>
        <end position="20"/>
    </location>
</feature>
<dbReference type="PANTHER" id="PTHR43877">
    <property type="entry name" value="AMINOALKYLPHOSPHONATE N-ACETYLTRANSFERASE-RELATED-RELATED"/>
    <property type="match status" value="1"/>
</dbReference>
<dbReference type="GeneID" id="27693911"/>
<keyword evidence="6" id="KW-1185">Reference proteome</keyword>
<dbReference type="RefSeq" id="XP_016625989.1">
    <property type="nucleotide sequence ID" value="XM_016758740.1"/>
</dbReference>
<evidence type="ECO:0000313" key="6">
    <source>
        <dbReference type="Proteomes" id="UP000053789"/>
    </source>
</evidence>
<feature type="compositionally biased region" description="Pro residues" evidence="3">
    <location>
        <begin position="9"/>
        <end position="20"/>
    </location>
</feature>
<evidence type="ECO:0000259" key="4">
    <source>
        <dbReference type="PROSITE" id="PS51186"/>
    </source>
</evidence>
<evidence type="ECO:0000256" key="2">
    <source>
        <dbReference type="ARBA" id="ARBA00023315"/>
    </source>
</evidence>
<dbReference type="Proteomes" id="UP000053789">
    <property type="component" value="Unassembled WGS sequence"/>
</dbReference>
<dbReference type="PROSITE" id="PS51186">
    <property type="entry name" value="GNAT"/>
    <property type="match status" value="1"/>
</dbReference>
<organism evidence="5 6">
    <name type="scientific">Cladophialophora bantiana (strain ATCC 10958 / CBS 173.52 / CDC B-1940 / NIH 8579)</name>
    <name type="common">Xylohypha bantiana</name>
    <dbReference type="NCBI Taxonomy" id="1442370"/>
    <lineage>
        <taxon>Eukaryota</taxon>
        <taxon>Fungi</taxon>
        <taxon>Dikarya</taxon>
        <taxon>Ascomycota</taxon>
        <taxon>Pezizomycotina</taxon>
        <taxon>Eurotiomycetes</taxon>
        <taxon>Chaetothyriomycetidae</taxon>
        <taxon>Chaetothyriales</taxon>
        <taxon>Herpotrichiellaceae</taxon>
        <taxon>Cladophialophora</taxon>
    </lineage>
</organism>
<dbReference type="Gene3D" id="3.40.630.30">
    <property type="match status" value="1"/>
</dbReference>
<feature type="domain" description="N-acetyltransferase" evidence="4">
    <location>
        <begin position="58"/>
        <end position="245"/>
    </location>
</feature>
<gene>
    <name evidence="5" type="ORF">Z519_00983</name>
</gene>
<proteinExistence type="predicted"/>
<dbReference type="HOGENOM" id="CLU_013985_18_0_1"/>
<protein>
    <recommendedName>
        <fullName evidence="4">N-acetyltransferase domain-containing protein</fullName>
    </recommendedName>
</protein>
<dbReference type="SUPFAM" id="SSF55729">
    <property type="entry name" value="Acyl-CoA N-acyltransferases (Nat)"/>
    <property type="match status" value="1"/>
</dbReference>
<dbReference type="InterPro" id="IPR050832">
    <property type="entry name" value="Bact_Acetyltransf"/>
</dbReference>
<dbReference type="VEuPathDB" id="FungiDB:Z519_00983"/>
<name>A0A0D2I7U9_CLAB1</name>
<keyword evidence="1" id="KW-0808">Transferase</keyword>
<dbReference type="EMBL" id="KN846980">
    <property type="protein sequence ID" value="KIW99320.1"/>
    <property type="molecule type" value="Genomic_DNA"/>
</dbReference>
<evidence type="ECO:0000313" key="5">
    <source>
        <dbReference type="EMBL" id="KIW99320.1"/>
    </source>
</evidence>
<reference evidence="5" key="1">
    <citation type="submission" date="2015-01" db="EMBL/GenBank/DDBJ databases">
        <title>The Genome Sequence of Cladophialophora bantiana CBS 173.52.</title>
        <authorList>
            <consortium name="The Broad Institute Genomics Platform"/>
            <person name="Cuomo C."/>
            <person name="de Hoog S."/>
            <person name="Gorbushina A."/>
            <person name="Stielow B."/>
            <person name="Teixiera M."/>
            <person name="Abouelleil A."/>
            <person name="Chapman S.B."/>
            <person name="Priest M."/>
            <person name="Young S.K."/>
            <person name="Wortman J."/>
            <person name="Nusbaum C."/>
            <person name="Birren B."/>
        </authorList>
    </citation>
    <scope>NUCLEOTIDE SEQUENCE [LARGE SCALE GENOMIC DNA]</scope>
    <source>
        <strain evidence="5">CBS 173.52</strain>
    </source>
</reference>